<evidence type="ECO:0000313" key="2">
    <source>
        <dbReference type="Proteomes" id="UP001162992"/>
    </source>
</evidence>
<protein>
    <submittedName>
        <fullName evidence="1">Uncharacterized protein</fullName>
    </submittedName>
</protein>
<proteinExistence type="predicted"/>
<keyword evidence="2" id="KW-1185">Reference proteome</keyword>
<dbReference type="EMBL" id="CM055099">
    <property type="protein sequence ID" value="KAJ7547735.1"/>
    <property type="molecule type" value="Genomic_DNA"/>
</dbReference>
<sequence length="616" mass="68949">MDSLRVEEAGSIAVGVDFGTTFSRFAFALRAEPEKIYTFCEWPMQQAPYLGSAEIHTNLRYVITSQFGWFYELADWDWPALLNYIKSSQCTVSSVAGRQLTHTVHNHSHDIRSDNRSPGSSIYSRQGIIDQADAGLLVSRFKLHLADTSSRLEELPRGLSVERAISDYLSALCQFIMTVLKARFGNHVGKKDVQWCITVPVIWDENAKERMKACAESAGMVGGQYCRIADISPHPLIIALEPEAASLYCQRKCQTVELVKGDKFLVADIGSGTVGIVVHELLSIKRPFSLREVSRNNGGLCGGNCVDESFFNFLSSRIRCFEEFVRDNPYMKLVIAKQWNFYKYRFSGSGRSIKLNLPERLAAAWEKHSISTRYASEIKNYYQITLTDNDLIFPVVSQILLLIESSIIPDLTVLFVVGGFASSPYLMRKIHEEFGSRIGKILSPPDPSSAVCCGAVMLGLSDGIILSRVSRKTYGILSCSSNLRSNDPFRYWFKAKDGTVYCANRFMIFVSINTEVPINHCISHSFNPAEADQEMTTVELYSSSRSHPIYTTESGAKKEASFKITFPSMLSLGKPPEIEVSMYFGRSTIEVSARVTNSGNDEKASILPVKFERHFS</sequence>
<dbReference type="Proteomes" id="UP001162992">
    <property type="component" value="Chromosome 8"/>
</dbReference>
<name>A0ACC2D0M0_DIPCM</name>
<accession>A0ACC2D0M0</accession>
<organism evidence="1 2">
    <name type="scientific">Diphasiastrum complanatum</name>
    <name type="common">Issler's clubmoss</name>
    <name type="synonym">Lycopodium complanatum</name>
    <dbReference type="NCBI Taxonomy" id="34168"/>
    <lineage>
        <taxon>Eukaryota</taxon>
        <taxon>Viridiplantae</taxon>
        <taxon>Streptophyta</taxon>
        <taxon>Embryophyta</taxon>
        <taxon>Tracheophyta</taxon>
        <taxon>Lycopodiopsida</taxon>
        <taxon>Lycopodiales</taxon>
        <taxon>Lycopodiaceae</taxon>
        <taxon>Lycopodioideae</taxon>
        <taxon>Diphasiastrum</taxon>
    </lineage>
</organism>
<gene>
    <name evidence="1" type="ORF">O6H91_08G101400</name>
</gene>
<reference evidence="2" key="1">
    <citation type="journal article" date="2024" name="Proc. Natl. Acad. Sci. U.S.A.">
        <title>Extraordinary preservation of gene collinearity over three hundred million years revealed in homosporous lycophytes.</title>
        <authorList>
            <person name="Li C."/>
            <person name="Wickell D."/>
            <person name="Kuo L.Y."/>
            <person name="Chen X."/>
            <person name="Nie B."/>
            <person name="Liao X."/>
            <person name="Peng D."/>
            <person name="Ji J."/>
            <person name="Jenkins J."/>
            <person name="Williams M."/>
            <person name="Shu S."/>
            <person name="Plott C."/>
            <person name="Barry K."/>
            <person name="Rajasekar S."/>
            <person name="Grimwood J."/>
            <person name="Han X."/>
            <person name="Sun S."/>
            <person name="Hou Z."/>
            <person name="He W."/>
            <person name="Dai G."/>
            <person name="Sun C."/>
            <person name="Schmutz J."/>
            <person name="Leebens-Mack J.H."/>
            <person name="Li F.W."/>
            <person name="Wang L."/>
        </authorList>
    </citation>
    <scope>NUCLEOTIDE SEQUENCE [LARGE SCALE GENOMIC DNA]</scope>
    <source>
        <strain evidence="2">cv. PW_Plant_1</strain>
    </source>
</reference>
<comment type="caution">
    <text evidence="1">The sequence shown here is derived from an EMBL/GenBank/DDBJ whole genome shotgun (WGS) entry which is preliminary data.</text>
</comment>
<evidence type="ECO:0000313" key="1">
    <source>
        <dbReference type="EMBL" id="KAJ7547735.1"/>
    </source>
</evidence>